<reference evidence="2 3" key="1">
    <citation type="submission" date="2022-11" db="EMBL/GenBank/DDBJ databases">
        <title>Mycobacterium sp. nov.</title>
        <authorList>
            <person name="Papic B."/>
            <person name="Spicic S."/>
            <person name="Duvnjak S."/>
        </authorList>
    </citation>
    <scope>NUCLEOTIDE SEQUENCE [LARGE SCALE GENOMIC DNA]</scope>
    <source>
        <strain evidence="2 3">CVI_P4</strain>
    </source>
</reference>
<name>A0ABT3SJ63_9MYCO</name>
<dbReference type="SUPFAM" id="SSF54427">
    <property type="entry name" value="NTF2-like"/>
    <property type="match status" value="1"/>
</dbReference>
<dbReference type="InterPro" id="IPR032710">
    <property type="entry name" value="NTF2-like_dom_sf"/>
</dbReference>
<dbReference type="InterPro" id="IPR037401">
    <property type="entry name" value="SnoaL-like"/>
</dbReference>
<comment type="caution">
    <text evidence="2">The sequence shown here is derived from an EMBL/GenBank/DDBJ whole genome shotgun (WGS) entry which is preliminary data.</text>
</comment>
<proteinExistence type="predicted"/>
<sequence>MSTEATVSELPERLADIHAIRDVVAMYCRGVDRLDLELVRRAYHADGIDHHTGFDGTVDEFVSWLHKNLESIAGTMHFIGNQHVDFVGDDIAISETYLMATHWGRPDQDRRANFTTGARYVDLMERRDGRWAIAERWAVREWTRPDVFVAPERPGPRGTRDGDDPLSVLVKRFGL</sequence>
<feature type="domain" description="SnoaL-like" evidence="1">
    <location>
        <begin position="12"/>
        <end position="136"/>
    </location>
</feature>
<organism evidence="2 3">
    <name type="scientific">Mycobacterium pinniadriaticum</name>
    <dbReference type="NCBI Taxonomy" id="2994102"/>
    <lineage>
        <taxon>Bacteria</taxon>
        <taxon>Bacillati</taxon>
        <taxon>Actinomycetota</taxon>
        <taxon>Actinomycetes</taxon>
        <taxon>Mycobacteriales</taxon>
        <taxon>Mycobacteriaceae</taxon>
        <taxon>Mycobacterium</taxon>
    </lineage>
</organism>
<evidence type="ECO:0000313" key="2">
    <source>
        <dbReference type="EMBL" id="MCX2939557.1"/>
    </source>
</evidence>
<dbReference type="Pfam" id="PF13577">
    <property type="entry name" value="SnoaL_4"/>
    <property type="match status" value="1"/>
</dbReference>
<protein>
    <submittedName>
        <fullName evidence="2">Nuclear transport factor 2 family protein</fullName>
    </submittedName>
</protein>
<dbReference type="Gene3D" id="3.10.450.50">
    <property type="match status" value="1"/>
</dbReference>
<dbReference type="EMBL" id="JAPJDO010000025">
    <property type="protein sequence ID" value="MCX2939557.1"/>
    <property type="molecule type" value="Genomic_DNA"/>
</dbReference>
<keyword evidence="3" id="KW-1185">Reference proteome</keyword>
<evidence type="ECO:0000313" key="3">
    <source>
        <dbReference type="Proteomes" id="UP001300745"/>
    </source>
</evidence>
<dbReference type="Proteomes" id="UP001300745">
    <property type="component" value="Unassembled WGS sequence"/>
</dbReference>
<gene>
    <name evidence="2" type="ORF">ORI27_22945</name>
</gene>
<evidence type="ECO:0000259" key="1">
    <source>
        <dbReference type="Pfam" id="PF13577"/>
    </source>
</evidence>
<accession>A0ABT3SJ63</accession>